<keyword evidence="4" id="KW-1185">Reference proteome</keyword>
<name>A0A834R2N5_SARSC</name>
<accession>A0A834R2N5</accession>
<protein>
    <submittedName>
        <fullName evidence="2 3">Uncharacterized protein</fullName>
    </submittedName>
</protein>
<dbReference type="Proteomes" id="UP000070412">
    <property type="component" value="Unassembled WGS sequence"/>
</dbReference>
<dbReference type="AlphaFoldDB" id="A0A834R2N5"/>
<gene>
    <name evidence="2" type="ORF">SSS_4032</name>
</gene>
<evidence type="ECO:0000313" key="4">
    <source>
        <dbReference type="Proteomes" id="UP000070412"/>
    </source>
</evidence>
<proteinExistence type="predicted"/>
<reference evidence="2" key="2">
    <citation type="submission" date="2020-01" db="EMBL/GenBank/DDBJ databases">
        <authorList>
            <person name="Korhonen P.K.K."/>
            <person name="Guangxu M.G."/>
            <person name="Wang T.W."/>
            <person name="Stroehlein A.J.S."/>
            <person name="Young N.D."/>
            <person name="Ang C.-S.A."/>
            <person name="Fernando D.W.F."/>
            <person name="Lu H.L."/>
            <person name="Taylor S.T."/>
            <person name="Ehtesham M.E.M."/>
            <person name="Najaraj S.H.N."/>
            <person name="Harsha G.H.G."/>
            <person name="Madugundu A.M."/>
            <person name="Renuse S.R."/>
            <person name="Holt D.H."/>
            <person name="Pandey A.P."/>
            <person name="Papenfuss A.P."/>
            <person name="Gasser R.B.G."/>
            <person name="Fischer K.F."/>
        </authorList>
    </citation>
    <scope>NUCLEOTIDE SEQUENCE</scope>
    <source>
        <strain evidence="2">SSS_KF_BRIS2020</strain>
    </source>
</reference>
<reference evidence="3" key="3">
    <citation type="submission" date="2022-06" db="UniProtKB">
        <authorList>
            <consortium name="EnsemblMetazoa"/>
        </authorList>
    </citation>
    <scope>IDENTIFICATION</scope>
</reference>
<sequence length="157" mass="18315">METGQHCLYRYQLQMQLGPIVMIEIDDDDDEKKQRTAYSIQVHIIIKDQSTKRIRLLASETLRLKNEQFEKQSPSSSASSSFSISIVHGERLSKLMITSKSLPLSEIDSIFINLLSVHEQLNNEDDNVLLRERDIDDPHTDHRDRHQDDRLLNDYSH</sequence>
<feature type="region of interest" description="Disordered" evidence="1">
    <location>
        <begin position="136"/>
        <end position="157"/>
    </location>
</feature>
<reference evidence="4" key="1">
    <citation type="journal article" date="2020" name="PLoS Negl. Trop. Dis.">
        <title>High-quality nuclear genome for Sarcoptes scabiei-A critical resource for a neglected parasite.</title>
        <authorList>
            <person name="Korhonen P.K."/>
            <person name="Gasser R.B."/>
            <person name="Ma G."/>
            <person name="Wang T."/>
            <person name="Stroehlein A.J."/>
            <person name="Young N.D."/>
            <person name="Ang C.S."/>
            <person name="Fernando D.D."/>
            <person name="Lu H.C."/>
            <person name="Taylor S."/>
            <person name="Reynolds S.L."/>
            <person name="Mofiz E."/>
            <person name="Najaraj S.H."/>
            <person name="Gowda H."/>
            <person name="Madugundu A."/>
            <person name="Renuse S."/>
            <person name="Holt D."/>
            <person name="Pandey A."/>
            <person name="Papenfuss A.T."/>
            <person name="Fischer K."/>
        </authorList>
    </citation>
    <scope>NUCLEOTIDE SEQUENCE [LARGE SCALE GENOMIC DNA]</scope>
</reference>
<dbReference type="EnsemblMetazoa" id="SSS_4032s_mrna">
    <property type="protein sequence ID" value="KAF7489250.1"/>
    <property type="gene ID" value="SSS_4032"/>
</dbReference>
<organism evidence="2">
    <name type="scientific">Sarcoptes scabiei</name>
    <name type="common">Itch mite</name>
    <name type="synonym">Acarus scabiei</name>
    <dbReference type="NCBI Taxonomy" id="52283"/>
    <lineage>
        <taxon>Eukaryota</taxon>
        <taxon>Metazoa</taxon>
        <taxon>Ecdysozoa</taxon>
        <taxon>Arthropoda</taxon>
        <taxon>Chelicerata</taxon>
        <taxon>Arachnida</taxon>
        <taxon>Acari</taxon>
        <taxon>Acariformes</taxon>
        <taxon>Sarcoptiformes</taxon>
        <taxon>Astigmata</taxon>
        <taxon>Psoroptidia</taxon>
        <taxon>Sarcoptoidea</taxon>
        <taxon>Sarcoptidae</taxon>
        <taxon>Sarcoptinae</taxon>
        <taxon>Sarcoptes</taxon>
    </lineage>
</organism>
<evidence type="ECO:0000256" key="1">
    <source>
        <dbReference type="SAM" id="MobiDB-lite"/>
    </source>
</evidence>
<dbReference type="EMBL" id="WVUK01000065">
    <property type="protein sequence ID" value="KAF7489250.1"/>
    <property type="molecule type" value="Genomic_DNA"/>
</dbReference>
<evidence type="ECO:0000313" key="3">
    <source>
        <dbReference type="EnsemblMetazoa" id="KAF7489250.1"/>
    </source>
</evidence>
<evidence type="ECO:0000313" key="2">
    <source>
        <dbReference type="EMBL" id="KAF7489250.1"/>
    </source>
</evidence>